<dbReference type="GO" id="GO:0007034">
    <property type="term" value="P:vacuolar transport"/>
    <property type="evidence" value="ECO:0007669"/>
    <property type="project" value="TreeGrafter"/>
</dbReference>
<dbReference type="EMBL" id="QVQW01000009">
    <property type="protein sequence ID" value="RKU47303.1"/>
    <property type="molecule type" value="Genomic_DNA"/>
</dbReference>
<gene>
    <name evidence="2" type="ORF">DL546_000486</name>
</gene>
<evidence type="ECO:0000256" key="1">
    <source>
        <dbReference type="SAM" id="MobiDB-lite"/>
    </source>
</evidence>
<reference evidence="2 3" key="1">
    <citation type="submission" date="2018-08" db="EMBL/GenBank/DDBJ databases">
        <title>Draft genome of the lignicolous fungus Coniochaeta pulveracea.</title>
        <authorList>
            <person name="Borstlap C.J."/>
            <person name="De Witt R.N."/>
            <person name="Botha A."/>
            <person name="Volschenk H."/>
        </authorList>
    </citation>
    <scope>NUCLEOTIDE SEQUENCE [LARGE SCALE GENOMIC DNA]</scope>
    <source>
        <strain evidence="2 3">CAB683</strain>
    </source>
</reference>
<dbReference type="PANTHER" id="PTHR28218:SF1">
    <property type="entry name" value="VPS4-ASSOCIATED PROTEIN 1"/>
    <property type="match status" value="1"/>
</dbReference>
<dbReference type="PANTHER" id="PTHR28218">
    <property type="entry name" value="VPS4-ASSOCIATED PROTEIN 1"/>
    <property type="match status" value="1"/>
</dbReference>
<dbReference type="OrthoDB" id="2158714at2759"/>
<protein>
    <submittedName>
        <fullName evidence="2">Uncharacterized protein</fullName>
    </submittedName>
</protein>
<dbReference type="Pfam" id="PF08432">
    <property type="entry name" value="Vfa1"/>
    <property type="match status" value="1"/>
</dbReference>
<feature type="region of interest" description="Disordered" evidence="1">
    <location>
        <begin position="79"/>
        <end position="186"/>
    </location>
</feature>
<dbReference type="InterPro" id="IPR013640">
    <property type="entry name" value="Vfa1"/>
</dbReference>
<comment type="caution">
    <text evidence="2">The sequence shown here is derived from an EMBL/GenBank/DDBJ whole genome shotgun (WGS) entry which is preliminary data.</text>
</comment>
<keyword evidence="3" id="KW-1185">Reference proteome</keyword>
<dbReference type="AlphaFoldDB" id="A0A420YHF8"/>
<sequence length="186" mass="21719">MAFPNHYTHRKVAETSARTCEICFKPSTSVLITPDNKDFFYVCPGHLQDRQFCTPIIDQAAVEAKKKAALEEEVARVKKEYEEKQRKKKEKEAAEKKSDKEKDKHTDKDSKANDEKTEAEKTEAEKSGKPTESKSPEPEEEPREFELKRMFYQERINKKRNAEIAKRNRERMRDPNFFPSVPKGPP</sequence>
<proteinExistence type="predicted"/>
<dbReference type="GO" id="GO:0005768">
    <property type="term" value="C:endosome"/>
    <property type="evidence" value="ECO:0007669"/>
    <property type="project" value="TreeGrafter"/>
</dbReference>
<accession>A0A420YHF8</accession>
<feature type="compositionally biased region" description="Basic and acidic residues" evidence="1">
    <location>
        <begin position="79"/>
        <end position="137"/>
    </location>
</feature>
<name>A0A420YHF8_9PEZI</name>
<organism evidence="2 3">
    <name type="scientific">Coniochaeta pulveracea</name>
    <dbReference type="NCBI Taxonomy" id="177199"/>
    <lineage>
        <taxon>Eukaryota</taxon>
        <taxon>Fungi</taxon>
        <taxon>Dikarya</taxon>
        <taxon>Ascomycota</taxon>
        <taxon>Pezizomycotina</taxon>
        <taxon>Sordariomycetes</taxon>
        <taxon>Sordariomycetidae</taxon>
        <taxon>Coniochaetales</taxon>
        <taxon>Coniochaetaceae</taxon>
        <taxon>Coniochaeta</taxon>
    </lineage>
</organism>
<feature type="compositionally biased region" description="Basic and acidic residues" evidence="1">
    <location>
        <begin position="144"/>
        <end position="174"/>
    </location>
</feature>
<evidence type="ECO:0000313" key="3">
    <source>
        <dbReference type="Proteomes" id="UP000275385"/>
    </source>
</evidence>
<dbReference type="Proteomes" id="UP000275385">
    <property type="component" value="Unassembled WGS sequence"/>
</dbReference>
<evidence type="ECO:0000313" key="2">
    <source>
        <dbReference type="EMBL" id="RKU47303.1"/>
    </source>
</evidence>